<protein>
    <submittedName>
        <fullName evidence="2">Uncharacterized protein</fullName>
    </submittedName>
</protein>
<name>A0A8D0FSE0_STROC</name>
<feature type="region of interest" description="Disordered" evidence="1">
    <location>
        <begin position="18"/>
        <end position="80"/>
    </location>
</feature>
<evidence type="ECO:0000313" key="3">
    <source>
        <dbReference type="Proteomes" id="UP000694551"/>
    </source>
</evidence>
<accession>A0A8D0FSE0</accession>
<proteinExistence type="predicted"/>
<dbReference type="AlphaFoldDB" id="A0A8D0FSE0"/>
<reference evidence="2" key="1">
    <citation type="submission" date="2025-08" db="UniProtKB">
        <authorList>
            <consortium name="Ensembl"/>
        </authorList>
    </citation>
    <scope>IDENTIFICATION</scope>
</reference>
<dbReference type="Proteomes" id="UP000694551">
    <property type="component" value="Unplaced"/>
</dbReference>
<evidence type="ECO:0000313" key="2">
    <source>
        <dbReference type="Ensembl" id="ENSSOCP00000020082.1"/>
    </source>
</evidence>
<reference evidence="2" key="2">
    <citation type="submission" date="2025-09" db="UniProtKB">
        <authorList>
            <consortium name="Ensembl"/>
        </authorList>
    </citation>
    <scope>IDENTIFICATION</scope>
</reference>
<dbReference type="Ensembl" id="ENSSOCT00000020589.1">
    <property type="protein sequence ID" value="ENSSOCP00000020082.1"/>
    <property type="gene ID" value="ENSSOCG00000015028.1"/>
</dbReference>
<sequence length="166" mass="18094">LKPSWSSSMPVFCEGGLLSKGVGAAPGEPHTGAAEQRTPRVGCKSHSASGITESSRLEKPLKLLQPHHEPPPDRSQLHQIPQRWLNPTLQPLQGWGLPPCPGQPIPTPNNPFCKEILPKSQSDPALAQLEAIPSWPAAGKYFKITARAPHQKYLQPDSTLARRFVI</sequence>
<organism evidence="2 3">
    <name type="scientific">Strix occidentalis caurina</name>
    <name type="common">northern spotted owl</name>
    <dbReference type="NCBI Taxonomy" id="311401"/>
    <lineage>
        <taxon>Eukaryota</taxon>
        <taxon>Metazoa</taxon>
        <taxon>Chordata</taxon>
        <taxon>Craniata</taxon>
        <taxon>Vertebrata</taxon>
        <taxon>Euteleostomi</taxon>
        <taxon>Archelosauria</taxon>
        <taxon>Archosauria</taxon>
        <taxon>Dinosauria</taxon>
        <taxon>Saurischia</taxon>
        <taxon>Theropoda</taxon>
        <taxon>Coelurosauria</taxon>
        <taxon>Aves</taxon>
        <taxon>Neognathae</taxon>
        <taxon>Neoaves</taxon>
        <taxon>Telluraves</taxon>
        <taxon>Strigiformes</taxon>
        <taxon>Strigidae</taxon>
        <taxon>Strix</taxon>
    </lineage>
</organism>
<feature type="compositionally biased region" description="Basic and acidic residues" evidence="1">
    <location>
        <begin position="55"/>
        <end position="76"/>
    </location>
</feature>
<evidence type="ECO:0000256" key="1">
    <source>
        <dbReference type="SAM" id="MobiDB-lite"/>
    </source>
</evidence>
<keyword evidence="3" id="KW-1185">Reference proteome</keyword>